<sequence>MHNYISRRAFFLSAIRAGAAGLATTLVSSTGVLHNIAGAQSPPRRLRLNLPPYPFFDNLKTVMSEDLELLNRLVSSYARETPAAFQNPIDFLSRYVPVYVFEKTLRPSEPGDPSLSTLLWLMHLAGYFGGVWLRNALIRFPVPGSPNPRPGFPPSAQRFDSIVTGINAALTVFNGNDAGALAYAEASLRGAQLQGLTDSYGYNAGYLDQILAGSKPTNAIAPVGYFIYHETLLFDGTYAVDEIRALDNWRKHAQQAASRTGSRYAEIVIGAGGTDALPAIQSAGVARGKATWQPQNVFLAITNFDQPTYDLLLVTSAYFLQCIQATGLAALAASAVGNADWARAAVRSNAMVVPYGGSYGIGLFDNTGQLPTFTWSDD</sequence>
<evidence type="ECO:0000313" key="3">
    <source>
        <dbReference type="Proteomes" id="UP000218785"/>
    </source>
</evidence>
<evidence type="ECO:0000313" key="2">
    <source>
        <dbReference type="EMBL" id="BAZ03040.1"/>
    </source>
</evidence>
<gene>
    <name evidence="2" type="ORF">NIES37_70530</name>
</gene>
<dbReference type="Proteomes" id="UP000218785">
    <property type="component" value="Plasmid plasmid1"/>
</dbReference>
<keyword evidence="3" id="KW-1185">Reference proteome</keyword>
<geneLocation type="plasmid" evidence="3">
    <name>Plasmid1 dna</name>
</geneLocation>
<evidence type="ECO:0008006" key="4">
    <source>
        <dbReference type="Google" id="ProtNLM"/>
    </source>
</evidence>
<dbReference type="KEGG" id="ttq:NIES37_70530"/>
<accession>A0A1Z4NBF0</accession>
<proteinExistence type="predicted"/>
<dbReference type="AlphaFoldDB" id="A0A1Z4NBF0"/>
<keyword evidence="1" id="KW-0732">Signal</keyword>
<reference evidence="2 3" key="1">
    <citation type="submission" date="2017-06" db="EMBL/GenBank/DDBJ databases">
        <title>Genome sequencing of cyanobaciteial culture collection at National Institute for Environmental Studies (NIES).</title>
        <authorList>
            <person name="Hirose Y."/>
            <person name="Shimura Y."/>
            <person name="Fujisawa T."/>
            <person name="Nakamura Y."/>
            <person name="Kawachi M."/>
        </authorList>
    </citation>
    <scope>NUCLEOTIDE SEQUENCE [LARGE SCALE GENOMIC DNA]</scope>
    <source>
        <strain evidence="2 3">NIES-37</strain>
        <plasmid evidence="3">Plasmid1 dna</plasmid>
    </source>
</reference>
<evidence type="ECO:0000256" key="1">
    <source>
        <dbReference type="SAM" id="SignalP"/>
    </source>
</evidence>
<feature type="chain" id="PRO_5012328637" description="Twin-arginine translocation pathway signal" evidence="1">
    <location>
        <begin position="20"/>
        <end position="378"/>
    </location>
</feature>
<organism evidence="2 3">
    <name type="scientific">Tolypothrix tenuis PCC 7101</name>
    <dbReference type="NCBI Taxonomy" id="231146"/>
    <lineage>
        <taxon>Bacteria</taxon>
        <taxon>Bacillati</taxon>
        <taxon>Cyanobacteriota</taxon>
        <taxon>Cyanophyceae</taxon>
        <taxon>Nostocales</taxon>
        <taxon>Tolypothrichaceae</taxon>
        <taxon>Tolypothrix</taxon>
    </lineage>
</organism>
<feature type="signal peptide" evidence="1">
    <location>
        <begin position="1"/>
        <end position="19"/>
    </location>
</feature>
<keyword evidence="2" id="KW-0614">Plasmid</keyword>
<protein>
    <recommendedName>
        <fullName evidence="4">Twin-arginine translocation pathway signal</fullName>
    </recommendedName>
</protein>
<dbReference type="RefSeq" id="WP_096584875.1">
    <property type="nucleotide sequence ID" value="NZ_CAWNJS010000002.1"/>
</dbReference>
<dbReference type="EMBL" id="AP018249">
    <property type="protein sequence ID" value="BAZ03040.1"/>
    <property type="molecule type" value="Genomic_DNA"/>
</dbReference>
<name>A0A1Z4NBF0_9CYAN</name>